<gene>
    <name evidence="2" type="ORF">BP5553_02700</name>
</gene>
<feature type="chain" id="PRO_5016654891" evidence="1">
    <location>
        <begin position="18"/>
        <end position="519"/>
    </location>
</feature>
<proteinExistence type="predicted"/>
<keyword evidence="3" id="KW-1185">Reference proteome</keyword>
<dbReference type="GeneID" id="43595549"/>
<evidence type="ECO:0000256" key="1">
    <source>
        <dbReference type="SAM" id="SignalP"/>
    </source>
</evidence>
<evidence type="ECO:0000313" key="3">
    <source>
        <dbReference type="Proteomes" id="UP000254866"/>
    </source>
</evidence>
<name>A0A370TS52_9HELO</name>
<dbReference type="STRING" id="2656787.A0A370TS52"/>
<organism evidence="2 3">
    <name type="scientific">Venustampulla echinocandica</name>
    <dbReference type="NCBI Taxonomy" id="2656787"/>
    <lineage>
        <taxon>Eukaryota</taxon>
        <taxon>Fungi</taxon>
        <taxon>Dikarya</taxon>
        <taxon>Ascomycota</taxon>
        <taxon>Pezizomycotina</taxon>
        <taxon>Leotiomycetes</taxon>
        <taxon>Helotiales</taxon>
        <taxon>Pleuroascaceae</taxon>
        <taxon>Venustampulla</taxon>
    </lineage>
</organism>
<dbReference type="Proteomes" id="UP000254866">
    <property type="component" value="Unassembled WGS sequence"/>
</dbReference>
<accession>A0A370TS52</accession>
<dbReference type="AlphaFoldDB" id="A0A370TS52"/>
<dbReference type="EMBL" id="NPIC01000002">
    <property type="protein sequence ID" value="RDL38360.1"/>
    <property type="molecule type" value="Genomic_DNA"/>
</dbReference>
<keyword evidence="1" id="KW-0732">Signal</keyword>
<reference evidence="2 3" key="1">
    <citation type="journal article" date="2018" name="IMA Fungus">
        <title>IMA Genome-F 9: Draft genome sequence of Annulohypoxylon stygium, Aspergillus mulundensis, Berkeleyomyces basicola (syn. Thielaviopsis basicola), Ceratocystis smalleyi, two Cercospora beticola strains, Coleophoma cylindrospora, Fusarium fracticaudum, Phialophora cf. hyalina, and Morchella septimelata.</title>
        <authorList>
            <person name="Wingfield B.D."/>
            <person name="Bills G.F."/>
            <person name="Dong Y."/>
            <person name="Huang W."/>
            <person name="Nel W.J."/>
            <person name="Swalarsk-Parry B.S."/>
            <person name="Vaghefi N."/>
            <person name="Wilken P.M."/>
            <person name="An Z."/>
            <person name="de Beer Z.W."/>
            <person name="De Vos L."/>
            <person name="Chen L."/>
            <person name="Duong T.A."/>
            <person name="Gao Y."/>
            <person name="Hammerbacher A."/>
            <person name="Kikkert J.R."/>
            <person name="Li Y."/>
            <person name="Li H."/>
            <person name="Li K."/>
            <person name="Li Q."/>
            <person name="Liu X."/>
            <person name="Ma X."/>
            <person name="Naidoo K."/>
            <person name="Pethybridge S.J."/>
            <person name="Sun J."/>
            <person name="Steenkamp E.T."/>
            <person name="van der Nest M.A."/>
            <person name="van Wyk S."/>
            <person name="Wingfield M.J."/>
            <person name="Xiong C."/>
            <person name="Yue Q."/>
            <person name="Zhang X."/>
        </authorList>
    </citation>
    <scope>NUCLEOTIDE SEQUENCE [LARGE SCALE GENOMIC DNA]</scope>
    <source>
        <strain evidence="2 3">BP 5553</strain>
    </source>
</reference>
<evidence type="ECO:0000313" key="2">
    <source>
        <dbReference type="EMBL" id="RDL38360.1"/>
    </source>
</evidence>
<sequence length="519" mass="52848">MVKNLALIALLASLSLAAPTVRVLDTRSPEALNIGLGLDIDLNLSVSASVGFNANIAVALEACIAGVASGVIDVDAKLALLAWIQDGGSRFFNPSVCKEIISWCNGDSHYQLPAPVSTALTVALEVDVAISATGGYMPYFNSYIQKSHKDECACSVIPASPQASLLEFLHGSVGAALDIEIQAALQLCASGGIAATLSASSHASLLAWLEISVCPLEVELVALVRAWLSIGTGITLPSAPSHPDPSTSYVLDHQTQLELLAWIETSVFASLDVSIQASLYVCVSGGVSAALDVTALAALTTYVSGPNCELPATLQASIELWLSAYAGVGLEVGTAIDAYAYVNAGVDIEAEVDISGHLSTASSSNVSSFCSSHGEGLPTHVLDCLNHASQGGLAIDLEIEAAIALATFLADESCPLEATVRATLLVWLSIGGLKGVTLGADVIAVIKAAVDAGLAAELSSVVRGALGLAVNGQVAAVLSVAARAEVAAFLLVDVKIGAVLDVDVVASVCGWLSGVGISH</sequence>
<dbReference type="RefSeq" id="XP_031871016.1">
    <property type="nucleotide sequence ID" value="XM_032011323.1"/>
</dbReference>
<protein>
    <submittedName>
        <fullName evidence="2">Uncharacterized protein</fullName>
    </submittedName>
</protein>
<dbReference type="OrthoDB" id="4526936at2759"/>
<feature type="signal peptide" evidence="1">
    <location>
        <begin position="1"/>
        <end position="17"/>
    </location>
</feature>
<comment type="caution">
    <text evidence="2">The sequence shown here is derived from an EMBL/GenBank/DDBJ whole genome shotgun (WGS) entry which is preliminary data.</text>
</comment>